<feature type="domain" description="Sperm microtubule inner protein 1 C-terminal" evidence="1">
    <location>
        <begin position="53"/>
        <end position="161"/>
    </location>
</feature>
<gene>
    <name evidence="2" type="ORF">IPOD504_LOCUS3965</name>
</gene>
<feature type="non-terminal residue" evidence="2">
    <location>
        <position position="182"/>
    </location>
</feature>
<dbReference type="InterPro" id="IPR054323">
    <property type="entry name" value="SPMIP1_C"/>
</dbReference>
<dbReference type="PANTHER" id="PTHR35826:SF1">
    <property type="entry name" value="PROTEIN ATP6V1FNB-LIKE"/>
    <property type="match status" value="1"/>
</dbReference>
<sequence>MSSEAFYTDALGRSGRRNRNWYSENLLNVLEAAKEKQAREIDASIALAKDLLQILNSPRKKPELVPPHDLVPSEANCLMKPIEPEVLDLLYGSTEKGATFKYLNARNKKSPEEKFNYRVTTNLEYGWQHKQSRVPPRDFNRGRCAILRDTFYRKNNLAPDPPHYAQPAGGEFSICSVYSCNF</sequence>
<dbReference type="Proteomes" id="UP000837857">
    <property type="component" value="Chromosome 14"/>
</dbReference>
<evidence type="ECO:0000313" key="2">
    <source>
        <dbReference type="EMBL" id="CAH2042616.1"/>
    </source>
</evidence>
<organism evidence="2 3">
    <name type="scientific">Iphiclides podalirius</name>
    <name type="common">scarce swallowtail</name>
    <dbReference type="NCBI Taxonomy" id="110791"/>
    <lineage>
        <taxon>Eukaryota</taxon>
        <taxon>Metazoa</taxon>
        <taxon>Ecdysozoa</taxon>
        <taxon>Arthropoda</taxon>
        <taxon>Hexapoda</taxon>
        <taxon>Insecta</taxon>
        <taxon>Pterygota</taxon>
        <taxon>Neoptera</taxon>
        <taxon>Endopterygota</taxon>
        <taxon>Lepidoptera</taxon>
        <taxon>Glossata</taxon>
        <taxon>Ditrysia</taxon>
        <taxon>Papilionoidea</taxon>
        <taxon>Papilionidae</taxon>
        <taxon>Papilioninae</taxon>
        <taxon>Iphiclides</taxon>
    </lineage>
</organism>
<evidence type="ECO:0000259" key="1">
    <source>
        <dbReference type="Pfam" id="PF22589"/>
    </source>
</evidence>
<name>A0ABN8HWW3_9NEOP</name>
<evidence type="ECO:0000313" key="3">
    <source>
        <dbReference type="Proteomes" id="UP000837857"/>
    </source>
</evidence>
<protein>
    <recommendedName>
        <fullName evidence="1">Sperm microtubule inner protein 1 C-terminal domain-containing protein</fullName>
    </recommendedName>
</protein>
<dbReference type="EMBL" id="OW152826">
    <property type="protein sequence ID" value="CAH2042616.1"/>
    <property type="molecule type" value="Genomic_DNA"/>
</dbReference>
<accession>A0ABN8HWW3</accession>
<proteinExistence type="predicted"/>
<dbReference type="Pfam" id="PF22589">
    <property type="entry name" value="SPMIP1"/>
    <property type="match status" value="1"/>
</dbReference>
<dbReference type="PANTHER" id="PTHR35826">
    <property type="entry name" value="PROTEIN ATP6V1FNB-LIKE"/>
    <property type="match status" value="1"/>
</dbReference>
<reference evidence="2" key="1">
    <citation type="submission" date="2022-03" db="EMBL/GenBank/DDBJ databases">
        <authorList>
            <person name="Martin H S."/>
        </authorList>
    </citation>
    <scope>NUCLEOTIDE SEQUENCE</scope>
</reference>
<keyword evidence="3" id="KW-1185">Reference proteome</keyword>